<dbReference type="EMBL" id="KV453926">
    <property type="protein sequence ID" value="ODV75453.1"/>
    <property type="molecule type" value="Genomic_DNA"/>
</dbReference>
<evidence type="ECO:0000313" key="3">
    <source>
        <dbReference type="Proteomes" id="UP000094389"/>
    </source>
</evidence>
<dbReference type="OMA" id="KRITRHF"/>
<name>A0A1E4S7L4_CYBJN</name>
<dbReference type="AlphaFoldDB" id="A0A1E4S7L4"/>
<dbReference type="STRING" id="983966.A0A1E4S7L4"/>
<dbReference type="PANTHER" id="PTHR19321:SF41">
    <property type="entry name" value="FASCETTO-RELATED"/>
    <property type="match status" value="1"/>
</dbReference>
<accession>A0A1E4S7L4</accession>
<feature type="compositionally biased region" description="Basic and acidic residues" evidence="1">
    <location>
        <begin position="758"/>
        <end position="767"/>
    </location>
</feature>
<dbReference type="GO" id="GO:0005737">
    <property type="term" value="C:cytoplasm"/>
    <property type="evidence" value="ECO:0007669"/>
    <property type="project" value="TreeGrafter"/>
</dbReference>
<evidence type="ECO:0000256" key="1">
    <source>
        <dbReference type="SAM" id="MobiDB-lite"/>
    </source>
</evidence>
<feature type="compositionally biased region" description="Polar residues" evidence="1">
    <location>
        <begin position="641"/>
        <end position="668"/>
    </location>
</feature>
<dbReference type="OrthoDB" id="642895at2759"/>
<feature type="region of interest" description="Disordered" evidence="1">
    <location>
        <begin position="1"/>
        <end position="23"/>
    </location>
</feature>
<gene>
    <name evidence="2" type="ORF">CYBJADRAFT_166186</name>
</gene>
<sequence>MDLVATYSSPGREAQADNKIPKTGMINLLSSPMKVKLNSGKYESSPSPTSSKNRGNDGDYSRLASELTNTLSKLADINTTIGYNKNELQNKEEELFDAVYGTLDKFIQDAETYKNSLDKENNSTITILRKVLRTIQDPTGTRTIPDLYIRNLILKDIQNDVSMLSLRNSLSSSLDYILTDYRDRLFKYLELCHTLDLLRSRCDGFSVTNLEIPPGEQRRQILQFLEQHSSISDTFQILLNDQTLLLETSPMNDLSDECLDHLSRSITQYNQEISSRLCNLRKLSSSIISLWHELDIDHKTDFFMISDRVFQYSQCNEKSESLDVSVDIISELNKLLKDLESVKSDRLELINNFKSKCEPLWEKLEQDPRMIEEFKSSNSDISSKTIENYEMELARMEALKAQFLDKFINDAKISIEELWDQLCYSDSQRSKCEIYYSTDCTDEVLSQLEEEIGRLNKILASYKPIIDLVQQFKSLIQDRTELEATSQDSSRLLAKNSYKILMEEEKTRKRLARQLPKLISELRVKIKQYEDDNDESLSYLGADFLELLDEEQKKLESKGRRVLSGTSARSQPPSQSRPISRDPSRSASRITSRAPSRAPSRPVSKAPSRISSRATSPVKSSISNMRNPTKGVQKPVRKPMSANNSSLGQTNLRSSPSKVAGSLTITSDLTKDRRLPSLKPPIKITRSTSAFQPRLMSLSETSNGSPPRRTRLPPSPLKAGNHSKLPVLGSRNENSQKVMTSPLKSLSKGINYDDEYDNGDKENREDLTNSDQESTMIDDDTYSTWRKEQLRKLNHLVRESDTF</sequence>
<dbReference type="RefSeq" id="XP_020072492.1">
    <property type="nucleotide sequence ID" value="XM_020214391.1"/>
</dbReference>
<dbReference type="GeneID" id="30988787"/>
<dbReference type="Pfam" id="PF03999">
    <property type="entry name" value="MAP65_ASE1"/>
    <property type="match status" value="1"/>
</dbReference>
<dbReference type="InterPro" id="IPR007145">
    <property type="entry name" value="MAP65_Ase1_PRC1"/>
</dbReference>
<feature type="region of interest" description="Disordered" evidence="1">
    <location>
        <begin position="37"/>
        <end position="61"/>
    </location>
</feature>
<feature type="compositionally biased region" description="Low complexity" evidence="1">
    <location>
        <begin position="567"/>
        <end position="578"/>
    </location>
</feature>
<dbReference type="Gene3D" id="1.20.58.1520">
    <property type="match status" value="1"/>
</dbReference>
<dbReference type="PANTHER" id="PTHR19321">
    <property type="entry name" value="PROTEIN REGULATOR OF CYTOKINESIS 1 PRC1-RELATED"/>
    <property type="match status" value="1"/>
</dbReference>
<feature type="compositionally biased region" description="Polar residues" evidence="1">
    <location>
        <begin position="731"/>
        <end position="744"/>
    </location>
</feature>
<protein>
    <submittedName>
        <fullName evidence="2">Uncharacterized protein</fullName>
    </submittedName>
</protein>
<organism evidence="2 3">
    <name type="scientific">Cyberlindnera jadinii (strain ATCC 18201 / CBS 1600 / BCRC 20928 / JCM 3617 / NBRC 0987 / NRRL Y-1542)</name>
    <name type="common">Torula yeast</name>
    <name type="synonym">Candida utilis</name>
    <dbReference type="NCBI Taxonomy" id="983966"/>
    <lineage>
        <taxon>Eukaryota</taxon>
        <taxon>Fungi</taxon>
        <taxon>Dikarya</taxon>
        <taxon>Ascomycota</taxon>
        <taxon>Saccharomycotina</taxon>
        <taxon>Saccharomycetes</taxon>
        <taxon>Phaffomycetales</taxon>
        <taxon>Phaffomycetaceae</taxon>
        <taxon>Cyberlindnera</taxon>
    </lineage>
</organism>
<proteinExistence type="predicted"/>
<evidence type="ECO:0000313" key="2">
    <source>
        <dbReference type="EMBL" id="ODV75453.1"/>
    </source>
</evidence>
<dbReference type="GO" id="GO:0051256">
    <property type="term" value="P:mitotic spindle midzone assembly"/>
    <property type="evidence" value="ECO:0007669"/>
    <property type="project" value="TreeGrafter"/>
</dbReference>
<dbReference type="Proteomes" id="UP000094389">
    <property type="component" value="Unassembled WGS sequence"/>
</dbReference>
<dbReference type="GO" id="GO:1990023">
    <property type="term" value="C:mitotic spindle midzone"/>
    <property type="evidence" value="ECO:0007669"/>
    <property type="project" value="TreeGrafter"/>
</dbReference>
<feature type="compositionally biased region" description="Polar residues" evidence="1">
    <location>
        <begin position="609"/>
        <end position="627"/>
    </location>
</feature>
<keyword evidence="3" id="KW-1185">Reference proteome</keyword>
<feature type="region of interest" description="Disordered" evidence="1">
    <location>
        <begin position="557"/>
        <end position="780"/>
    </location>
</feature>
<dbReference type="GO" id="GO:0008017">
    <property type="term" value="F:microtubule binding"/>
    <property type="evidence" value="ECO:0007669"/>
    <property type="project" value="InterPro"/>
</dbReference>
<feature type="compositionally biased region" description="Polar residues" evidence="1">
    <location>
        <begin position="41"/>
        <end position="53"/>
    </location>
</feature>
<reference evidence="2 3" key="1">
    <citation type="journal article" date="2016" name="Proc. Natl. Acad. Sci. U.S.A.">
        <title>Comparative genomics of biotechnologically important yeasts.</title>
        <authorList>
            <person name="Riley R."/>
            <person name="Haridas S."/>
            <person name="Wolfe K.H."/>
            <person name="Lopes M.R."/>
            <person name="Hittinger C.T."/>
            <person name="Goeker M."/>
            <person name="Salamov A.A."/>
            <person name="Wisecaver J.H."/>
            <person name="Long T.M."/>
            <person name="Calvey C.H."/>
            <person name="Aerts A.L."/>
            <person name="Barry K.W."/>
            <person name="Choi C."/>
            <person name="Clum A."/>
            <person name="Coughlan A.Y."/>
            <person name="Deshpande S."/>
            <person name="Douglass A.P."/>
            <person name="Hanson S.J."/>
            <person name="Klenk H.-P."/>
            <person name="LaButti K.M."/>
            <person name="Lapidus A."/>
            <person name="Lindquist E.A."/>
            <person name="Lipzen A.M."/>
            <person name="Meier-Kolthoff J.P."/>
            <person name="Ohm R.A."/>
            <person name="Otillar R.P."/>
            <person name="Pangilinan J.L."/>
            <person name="Peng Y."/>
            <person name="Rokas A."/>
            <person name="Rosa C.A."/>
            <person name="Scheuner C."/>
            <person name="Sibirny A.A."/>
            <person name="Slot J.C."/>
            <person name="Stielow J.B."/>
            <person name="Sun H."/>
            <person name="Kurtzman C.P."/>
            <person name="Blackwell M."/>
            <person name="Grigoriev I.V."/>
            <person name="Jeffries T.W."/>
        </authorList>
    </citation>
    <scope>NUCLEOTIDE SEQUENCE [LARGE SCALE GENOMIC DNA]</scope>
    <source>
        <strain evidence="3">ATCC 18201 / CBS 1600 / BCRC 20928 / JCM 3617 / NBRC 0987 / NRRL Y-1542</strain>
    </source>
</reference>